<dbReference type="PANTHER" id="PTHR33992">
    <property type="entry name" value="RIBONUCLEASE P PROTEIN COMPONENT"/>
    <property type="match status" value="1"/>
</dbReference>
<name>A0A383A7W7_9ZZZZ</name>
<evidence type="ECO:0000256" key="2">
    <source>
        <dbReference type="ARBA" id="ARBA00022722"/>
    </source>
</evidence>
<dbReference type="EMBL" id="UINC01189813">
    <property type="protein sequence ID" value="SVE03669.1"/>
    <property type="molecule type" value="Genomic_DNA"/>
</dbReference>
<reference evidence="6" key="1">
    <citation type="submission" date="2018-05" db="EMBL/GenBank/DDBJ databases">
        <authorList>
            <person name="Lanie J.A."/>
            <person name="Ng W.-L."/>
            <person name="Kazmierczak K.M."/>
            <person name="Andrzejewski T.M."/>
            <person name="Davidsen T.M."/>
            <person name="Wayne K.J."/>
            <person name="Tettelin H."/>
            <person name="Glass J.I."/>
            <person name="Rusch D."/>
            <person name="Podicherti R."/>
            <person name="Tsui H.-C.T."/>
            <person name="Winkler M.E."/>
        </authorList>
    </citation>
    <scope>NUCLEOTIDE SEQUENCE</scope>
</reference>
<dbReference type="GO" id="GO:0000049">
    <property type="term" value="F:tRNA binding"/>
    <property type="evidence" value="ECO:0007669"/>
    <property type="project" value="InterPro"/>
</dbReference>
<keyword evidence="1" id="KW-0819">tRNA processing</keyword>
<sequence length="109" mass="12671">MAHSLKIISKRSTFVLLREKGEFIRGKAFNLQFLEDSNLENIIFVGFTTTKKLGKSVKRNKAKRIMRELARKVITKYGKINSYYVLIAKSSIFEIPFDLQENELKKLIS</sequence>
<evidence type="ECO:0000313" key="6">
    <source>
        <dbReference type="EMBL" id="SVE03669.1"/>
    </source>
</evidence>
<evidence type="ECO:0000256" key="3">
    <source>
        <dbReference type="ARBA" id="ARBA00022759"/>
    </source>
</evidence>
<dbReference type="InterPro" id="IPR020568">
    <property type="entry name" value="Ribosomal_Su5_D2-typ_SF"/>
</dbReference>
<dbReference type="AlphaFoldDB" id="A0A383A7W7"/>
<dbReference type="Gene3D" id="3.30.230.10">
    <property type="match status" value="1"/>
</dbReference>
<evidence type="ECO:0000256" key="5">
    <source>
        <dbReference type="ARBA" id="ARBA00022884"/>
    </source>
</evidence>
<dbReference type="SUPFAM" id="SSF54211">
    <property type="entry name" value="Ribosomal protein S5 domain 2-like"/>
    <property type="match status" value="1"/>
</dbReference>
<keyword evidence="4" id="KW-0378">Hydrolase</keyword>
<dbReference type="InterPro" id="IPR000100">
    <property type="entry name" value="RNase_P"/>
</dbReference>
<organism evidence="6">
    <name type="scientific">marine metagenome</name>
    <dbReference type="NCBI Taxonomy" id="408172"/>
    <lineage>
        <taxon>unclassified sequences</taxon>
        <taxon>metagenomes</taxon>
        <taxon>ecological metagenomes</taxon>
    </lineage>
</organism>
<dbReference type="GO" id="GO:0004526">
    <property type="term" value="F:ribonuclease P activity"/>
    <property type="evidence" value="ECO:0007669"/>
    <property type="project" value="InterPro"/>
</dbReference>
<evidence type="ECO:0000256" key="1">
    <source>
        <dbReference type="ARBA" id="ARBA00022694"/>
    </source>
</evidence>
<dbReference type="Pfam" id="PF00825">
    <property type="entry name" value="Ribonuclease_P"/>
    <property type="match status" value="1"/>
</dbReference>
<gene>
    <name evidence="6" type="ORF">METZ01_LOCUS456523</name>
</gene>
<protein>
    <submittedName>
        <fullName evidence="6">Uncharacterized protein</fullName>
    </submittedName>
</protein>
<keyword evidence="2" id="KW-0540">Nuclease</keyword>
<proteinExistence type="predicted"/>
<keyword evidence="5" id="KW-0694">RNA-binding</keyword>
<dbReference type="InterPro" id="IPR014721">
    <property type="entry name" value="Ribsml_uS5_D2-typ_fold_subgr"/>
</dbReference>
<dbReference type="GO" id="GO:0042781">
    <property type="term" value="F:3'-tRNA processing endoribonuclease activity"/>
    <property type="evidence" value="ECO:0007669"/>
    <property type="project" value="TreeGrafter"/>
</dbReference>
<accession>A0A383A7W7</accession>
<dbReference type="PANTHER" id="PTHR33992:SF1">
    <property type="entry name" value="RIBONUCLEASE P PROTEIN COMPONENT"/>
    <property type="match status" value="1"/>
</dbReference>
<evidence type="ECO:0000256" key="4">
    <source>
        <dbReference type="ARBA" id="ARBA00022801"/>
    </source>
</evidence>
<keyword evidence="3" id="KW-0255">Endonuclease</keyword>
<dbReference type="GO" id="GO:0030677">
    <property type="term" value="C:ribonuclease P complex"/>
    <property type="evidence" value="ECO:0007669"/>
    <property type="project" value="TreeGrafter"/>
</dbReference>